<dbReference type="Gene3D" id="6.10.110.10">
    <property type="match status" value="1"/>
</dbReference>
<reference evidence="2" key="1">
    <citation type="submission" date="2021-01" db="EMBL/GenBank/DDBJ databases">
        <authorList>
            <person name="Kaushik A."/>
        </authorList>
    </citation>
    <scope>NUCLEOTIDE SEQUENCE</scope>
    <source>
        <strain evidence="2">AG2-2IIIB</strain>
    </source>
</reference>
<sequence length="272" mass="29444">MPPAPSKIVSRAVQNLRTYYSSLSFVNAYKKLAHVATGSNILSAIWTRISRIFPSNGAFFASKWRSAAASDLAKNQVLNESHVTALVPQMPAQATNVNSLKPEDWLPPPPTEKLAQTATKSRILPAIWILSLVSVPIGAFIVYNWTPTRAIEVEKEYTPEGEGERVTKPSRGLPEIRIPPSVCIPVVIWIAVFCICLRIPLALGFSPTGVVVGSLAARFQSAYYGAFTPARGLFAMMMAIGKRGMASRQVIVPSACVAFLTALATWCMIPGA</sequence>
<keyword evidence="1" id="KW-0472">Membrane</keyword>
<evidence type="ECO:0000256" key="1">
    <source>
        <dbReference type="SAM" id="Phobius"/>
    </source>
</evidence>
<comment type="caution">
    <text evidence="2">The sequence shown here is derived from an EMBL/GenBank/DDBJ whole genome shotgun (WGS) entry which is preliminary data.</text>
</comment>
<organism evidence="2 3">
    <name type="scientific">Rhizoctonia solani</name>
    <dbReference type="NCBI Taxonomy" id="456999"/>
    <lineage>
        <taxon>Eukaryota</taxon>
        <taxon>Fungi</taxon>
        <taxon>Dikarya</taxon>
        <taxon>Basidiomycota</taxon>
        <taxon>Agaricomycotina</taxon>
        <taxon>Agaricomycetes</taxon>
        <taxon>Cantharellales</taxon>
        <taxon>Ceratobasidiaceae</taxon>
        <taxon>Rhizoctonia</taxon>
    </lineage>
</organism>
<gene>
    <name evidence="2" type="ORF">RDB_LOCUS3</name>
</gene>
<dbReference type="OrthoDB" id="268576at2759"/>
<feature type="transmembrane region" description="Helical" evidence="1">
    <location>
        <begin position="250"/>
        <end position="271"/>
    </location>
</feature>
<feature type="transmembrane region" description="Helical" evidence="1">
    <location>
        <begin position="221"/>
        <end position="241"/>
    </location>
</feature>
<accession>A0A8H2W4X2</accession>
<dbReference type="AlphaFoldDB" id="A0A8H2W4X2"/>
<dbReference type="Proteomes" id="UP000663843">
    <property type="component" value="Unassembled WGS sequence"/>
</dbReference>
<proteinExistence type="predicted"/>
<evidence type="ECO:0000313" key="3">
    <source>
        <dbReference type="Proteomes" id="UP000663843"/>
    </source>
</evidence>
<protein>
    <submittedName>
        <fullName evidence="2">Uncharacterized protein</fullName>
    </submittedName>
</protein>
<dbReference type="EMBL" id="CAJMWT010000001">
    <property type="protein sequence ID" value="CAE6335873.1"/>
    <property type="molecule type" value="Genomic_DNA"/>
</dbReference>
<feature type="transmembrane region" description="Helical" evidence="1">
    <location>
        <begin position="178"/>
        <end position="201"/>
    </location>
</feature>
<keyword evidence="1" id="KW-0812">Transmembrane</keyword>
<evidence type="ECO:0000313" key="2">
    <source>
        <dbReference type="EMBL" id="CAE6335873.1"/>
    </source>
</evidence>
<dbReference type="InterPro" id="IPR038213">
    <property type="entry name" value="IFI6/IFI27-like_sf"/>
</dbReference>
<feature type="transmembrane region" description="Helical" evidence="1">
    <location>
        <begin position="123"/>
        <end position="145"/>
    </location>
</feature>
<keyword evidence="1" id="KW-1133">Transmembrane helix</keyword>
<name>A0A8H2W4X2_9AGAM</name>